<evidence type="ECO:0000259" key="6">
    <source>
        <dbReference type="PROSITE" id="PS51671"/>
    </source>
</evidence>
<dbReference type="GO" id="GO:0006567">
    <property type="term" value="P:L-threonine catabolic process"/>
    <property type="evidence" value="ECO:0007669"/>
    <property type="project" value="InterPro"/>
</dbReference>
<dbReference type="PANTHER" id="PTHR48078">
    <property type="entry name" value="THREONINE DEHYDRATASE, MITOCHONDRIAL-RELATED"/>
    <property type="match status" value="1"/>
</dbReference>
<feature type="domain" description="ACT" evidence="6">
    <location>
        <begin position="334"/>
        <end position="409"/>
    </location>
</feature>
<dbReference type="GO" id="GO:0003941">
    <property type="term" value="F:L-serine ammonia-lyase activity"/>
    <property type="evidence" value="ECO:0007669"/>
    <property type="project" value="TreeGrafter"/>
</dbReference>
<organism evidence="8 9">
    <name type="scientific">Candidatus Sysuiplasma superficiale</name>
    <dbReference type="NCBI Taxonomy" id="2823368"/>
    <lineage>
        <taxon>Archaea</taxon>
        <taxon>Methanobacteriati</taxon>
        <taxon>Thermoplasmatota</taxon>
        <taxon>Thermoplasmata</taxon>
        <taxon>Candidatus Sysuiplasmatales</taxon>
        <taxon>Candidatus Sysuiplasmataceae</taxon>
        <taxon>Candidatus Sysuiplasma</taxon>
    </lineage>
</organism>
<keyword evidence="4" id="KW-0663">Pyridoxal phosphate</keyword>
<keyword evidence="5 8" id="KW-0456">Lyase</keyword>
<dbReference type="InterPro" id="IPR050147">
    <property type="entry name" value="Ser/Thr_Dehydratase"/>
</dbReference>
<evidence type="ECO:0000256" key="4">
    <source>
        <dbReference type="ARBA" id="ARBA00022898"/>
    </source>
</evidence>
<dbReference type="SUPFAM" id="SSF53686">
    <property type="entry name" value="Tryptophan synthase beta subunit-like PLP-dependent enzymes"/>
    <property type="match status" value="1"/>
</dbReference>
<dbReference type="GO" id="GO:0006565">
    <property type="term" value="P:L-serine catabolic process"/>
    <property type="evidence" value="ECO:0007669"/>
    <property type="project" value="TreeGrafter"/>
</dbReference>
<dbReference type="Gene3D" id="3.30.70.260">
    <property type="match status" value="1"/>
</dbReference>
<dbReference type="Proteomes" id="UP000716004">
    <property type="component" value="Unassembled WGS sequence"/>
</dbReference>
<dbReference type="NCBIfam" id="TIGR01127">
    <property type="entry name" value="ilvA_1Cterm"/>
    <property type="match status" value="1"/>
</dbReference>
<dbReference type="EC" id="4.3.1.19" evidence="3"/>
<evidence type="ECO:0000256" key="1">
    <source>
        <dbReference type="ARBA" id="ARBA00001933"/>
    </source>
</evidence>
<dbReference type="Pfam" id="PF00291">
    <property type="entry name" value="PALP"/>
    <property type="match status" value="1"/>
</dbReference>
<dbReference type="InterPro" id="IPR001926">
    <property type="entry name" value="TrpB-like_PALP"/>
</dbReference>
<accession>A0A8J7YWS7</accession>
<dbReference type="EMBL" id="JAHEAC010000050">
    <property type="protein sequence ID" value="MBX8644284.1"/>
    <property type="molecule type" value="Genomic_DNA"/>
</dbReference>
<dbReference type="PANTHER" id="PTHR48078:SF6">
    <property type="entry name" value="L-THREONINE DEHYDRATASE CATABOLIC TDCB"/>
    <property type="match status" value="1"/>
</dbReference>
<protein>
    <recommendedName>
        <fullName evidence="3">threonine ammonia-lyase</fullName>
        <ecNumber evidence="3">4.3.1.19</ecNumber>
    </recommendedName>
</protein>
<sequence length="409" mass="44115">MKKDTSLQVNFQDVERASKIVREVVNRTPFEISSSYSKRFDCTVYLKMENLQRTGSFKMRGSYNKIYNLSAEQKKKGVIAASAGNHAQGVALSAALNGIRSVVVMPQYASLAKVAATKSYGAEVVLYGSSFDEAFNRSLQIQKERDMTFIHGYNDPMVIAGQGTLGIEIAEENAELDYLIVPVGGGGLISGIAVAMRELSPGTKIIGVQAAAMPAFAESLKRGKIVECPGGETIADGIAIGHPGEIAFRIVSRLVEGIFTVTEDEITEAVFLLLERSKLLVEGAGASPLALLLSGKLDVRGKKVGLVLSGGNVDLSLVRKIILRGLMMHRRIAVVEFNTPDRPGAMKDTLSLIAEGGASVMSLQESPGNSTEALNRFYARVVIEVEDSQHLDKLAESFRKSGLNFRIVD</sequence>
<dbReference type="GO" id="GO:0004794">
    <property type="term" value="F:threonine deaminase activity"/>
    <property type="evidence" value="ECO:0007669"/>
    <property type="project" value="UniProtKB-EC"/>
</dbReference>
<dbReference type="PROSITE" id="PS51671">
    <property type="entry name" value="ACT"/>
    <property type="match status" value="1"/>
</dbReference>
<evidence type="ECO:0000313" key="7">
    <source>
        <dbReference type="EMBL" id="MBX8631452.1"/>
    </source>
</evidence>
<proteinExistence type="inferred from homology"/>
<reference evidence="8" key="1">
    <citation type="submission" date="2021-05" db="EMBL/GenBank/DDBJ databases">
        <title>Genomic insights into ecological role and evolution of a novel Thermoplasmata order Candidatus Sysuiplasmatales.</title>
        <authorList>
            <person name="Yuan Y."/>
        </authorList>
    </citation>
    <scope>NUCLEOTIDE SEQUENCE</scope>
    <source>
        <strain evidence="8">TUT19-bin139</strain>
        <strain evidence="7">YP2-bin.285</strain>
    </source>
</reference>
<dbReference type="InterPro" id="IPR045865">
    <property type="entry name" value="ACT-like_dom_sf"/>
</dbReference>
<dbReference type="AlphaFoldDB" id="A0A8J7YWS7"/>
<dbReference type="CDD" id="cd01562">
    <property type="entry name" value="Thr-dehyd"/>
    <property type="match status" value="1"/>
</dbReference>
<dbReference type="InterPro" id="IPR002912">
    <property type="entry name" value="ACT_dom"/>
</dbReference>
<dbReference type="InterPro" id="IPR036052">
    <property type="entry name" value="TrpB-like_PALP_sf"/>
</dbReference>
<dbReference type="EMBL" id="JAGVSJ010000004">
    <property type="protein sequence ID" value="MBX8631452.1"/>
    <property type="molecule type" value="Genomic_DNA"/>
</dbReference>
<dbReference type="Proteomes" id="UP000750197">
    <property type="component" value="Unassembled WGS sequence"/>
</dbReference>
<comment type="cofactor">
    <cofactor evidence="1">
        <name>pyridoxal 5'-phosphate</name>
        <dbReference type="ChEBI" id="CHEBI:597326"/>
    </cofactor>
</comment>
<dbReference type="Gene3D" id="3.40.50.1100">
    <property type="match status" value="2"/>
</dbReference>
<dbReference type="SUPFAM" id="SSF55021">
    <property type="entry name" value="ACT-like"/>
    <property type="match status" value="1"/>
</dbReference>
<dbReference type="InterPro" id="IPR005789">
    <property type="entry name" value="Thr_deHydtase_catblc"/>
</dbReference>
<evidence type="ECO:0000256" key="3">
    <source>
        <dbReference type="ARBA" id="ARBA00012096"/>
    </source>
</evidence>
<evidence type="ECO:0000256" key="5">
    <source>
        <dbReference type="ARBA" id="ARBA00023239"/>
    </source>
</evidence>
<dbReference type="FunFam" id="3.40.50.1100:FF:000007">
    <property type="entry name" value="L-threonine dehydratase catabolic TdcB"/>
    <property type="match status" value="1"/>
</dbReference>
<comment type="similarity">
    <text evidence="2">Belongs to the serine/threonine dehydratase family.</text>
</comment>
<dbReference type="GO" id="GO:0009097">
    <property type="term" value="P:isoleucine biosynthetic process"/>
    <property type="evidence" value="ECO:0007669"/>
    <property type="project" value="TreeGrafter"/>
</dbReference>
<evidence type="ECO:0000313" key="9">
    <source>
        <dbReference type="Proteomes" id="UP000750197"/>
    </source>
</evidence>
<evidence type="ECO:0000313" key="8">
    <source>
        <dbReference type="EMBL" id="MBX8644284.1"/>
    </source>
</evidence>
<comment type="caution">
    <text evidence="8">The sequence shown here is derived from an EMBL/GenBank/DDBJ whole genome shotgun (WGS) entry which is preliminary data.</text>
</comment>
<name>A0A8J7YWS7_9ARCH</name>
<evidence type="ECO:0000256" key="2">
    <source>
        <dbReference type="ARBA" id="ARBA00010869"/>
    </source>
</evidence>
<gene>
    <name evidence="7" type="ORF">J9259_02870</name>
    <name evidence="8" type="ORF">KIY12_06130</name>
</gene>